<reference evidence="2 3" key="1">
    <citation type="submission" date="2019-06" db="EMBL/GenBank/DDBJ databases">
        <title>Genomic Encyclopedia of Type Strains, Phase IV (KMG-V): Genome sequencing to study the core and pangenomes of soil and plant-associated prokaryotes.</title>
        <authorList>
            <person name="Whitman W."/>
        </authorList>
    </citation>
    <scope>NUCLEOTIDE SEQUENCE [LARGE SCALE GENOMIC DNA]</scope>
    <source>
        <strain evidence="2 3">BR 11796</strain>
    </source>
</reference>
<keyword evidence="1" id="KW-1133">Transmembrane helix</keyword>
<gene>
    <name evidence="2" type="ORF">FBZ82_12330</name>
</gene>
<feature type="transmembrane region" description="Helical" evidence="1">
    <location>
        <begin position="119"/>
        <end position="141"/>
    </location>
</feature>
<keyword evidence="1" id="KW-0812">Transmembrane</keyword>
<protein>
    <submittedName>
        <fullName evidence="2">Uncharacterized protein</fullName>
    </submittedName>
</protein>
<feature type="transmembrane region" description="Helical" evidence="1">
    <location>
        <begin position="90"/>
        <end position="107"/>
    </location>
</feature>
<feature type="transmembrane region" description="Helical" evidence="1">
    <location>
        <begin position="47"/>
        <end position="70"/>
    </location>
</feature>
<sequence length="339" mass="38569">MTASEKTLSSQKNLTTLEKGSIDDKAKSIRDSAILLLDKVFKPDGSIYGIVILMILLGSTVWSFTFSMTIDVPNFFWQIDQNSIAKGVESLINPLIYTTLFFSFWLWASGSKRLFIKLFSIKVFLVWEISIVLIPIITLSIDGFNIVFLYFSPFIAIFIITFYLYAKYFLLSIKRKKPLKATLRFAIYKSFLSSQNNLKKQVKSRLASQMLAAAPIHILMVVVILNSFSSATTHLQSEKFLTIFPNAPGKVAVYRNGEYWIVKDVRKIPRILPSIEKNSLIMLPETNIAKIDDPKYSSIKTTKNRYKLIKLANIEDALDGISKKLIPEIILKLPEEAIE</sequence>
<comment type="caution">
    <text evidence="2">The sequence shown here is derived from an EMBL/GenBank/DDBJ whole genome shotgun (WGS) entry which is preliminary data.</text>
</comment>
<proteinExistence type="predicted"/>
<keyword evidence="1" id="KW-0472">Membrane</keyword>
<organism evidence="2 3">
    <name type="scientific">Azospirillum brasilense</name>
    <dbReference type="NCBI Taxonomy" id="192"/>
    <lineage>
        <taxon>Bacteria</taxon>
        <taxon>Pseudomonadati</taxon>
        <taxon>Pseudomonadota</taxon>
        <taxon>Alphaproteobacteria</taxon>
        <taxon>Rhodospirillales</taxon>
        <taxon>Azospirillaceae</taxon>
        <taxon>Azospirillum</taxon>
    </lineage>
</organism>
<feature type="transmembrane region" description="Helical" evidence="1">
    <location>
        <begin position="147"/>
        <end position="166"/>
    </location>
</feature>
<evidence type="ECO:0000256" key="1">
    <source>
        <dbReference type="SAM" id="Phobius"/>
    </source>
</evidence>
<dbReference type="AlphaFoldDB" id="A0A560AH98"/>
<dbReference type="EMBL" id="VITF01000023">
    <property type="protein sequence ID" value="TWA59737.1"/>
    <property type="molecule type" value="Genomic_DNA"/>
</dbReference>
<feature type="transmembrane region" description="Helical" evidence="1">
    <location>
        <begin position="206"/>
        <end position="228"/>
    </location>
</feature>
<evidence type="ECO:0000313" key="2">
    <source>
        <dbReference type="EMBL" id="TWA59737.1"/>
    </source>
</evidence>
<name>A0A560AH98_AZOBR</name>
<dbReference type="Proteomes" id="UP000316083">
    <property type="component" value="Unassembled WGS sequence"/>
</dbReference>
<evidence type="ECO:0000313" key="3">
    <source>
        <dbReference type="Proteomes" id="UP000316083"/>
    </source>
</evidence>
<accession>A0A560AH98</accession>